<feature type="transmembrane region" description="Helical" evidence="7">
    <location>
        <begin position="76"/>
        <end position="96"/>
    </location>
</feature>
<dbReference type="GO" id="GO:0016020">
    <property type="term" value="C:membrane"/>
    <property type="evidence" value="ECO:0007669"/>
    <property type="project" value="UniProtKB-SubCell"/>
</dbReference>
<organism evidence="9 10">
    <name type="scientific">Urochloa decumbens</name>
    <dbReference type="NCBI Taxonomy" id="240449"/>
    <lineage>
        <taxon>Eukaryota</taxon>
        <taxon>Viridiplantae</taxon>
        <taxon>Streptophyta</taxon>
        <taxon>Embryophyta</taxon>
        <taxon>Tracheophyta</taxon>
        <taxon>Spermatophyta</taxon>
        <taxon>Magnoliopsida</taxon>
        <taxon>Liliopsida</taxon>
        <taxon>Poales</taxon>
        <taxon>Poaceae</taxon>
        <taxon>PACMAD clade</taxon>
        <taxon>Panicoideae</taxon>
        <taxon>Panicodae</taxon>
        <taxon>Paniceae</taxon>
        <taxon>Melinidinae</taxon>
        <taxon>Urochloa</taxon>
    </lineage>
</organism>
<feature type="region of interest" description="Disordered" evidence="8">
    <location>
        <begin position="1"/>
        <end position="26"/>
    </location>
</feature>
<evidence type="ECO:0000256" key="1">
    <source>
        <dbReference type="ARBA" id="ARBA00002501"/>
    </source>
</evidence>
<feature type="transmembrane region" description="Helical" evidence="7">
    <location>
        <begin position="102"/>
        <end position="119"/>
    </location>
</feature>
<dbReference type="GO" id="GO:0005783">
    <property type="term" value="C:endoplasmic reticulum"/>
    <property type="evidence" value="ECO:0007669"/>
    <property type="project" value="UniProtKB-ARBA"/>
</dbReference>
<dbReference type="AlphaFoldDB" id="A0ABC8W556"/>
<gene>
    <name evidence="9" type="ORF">URODEC1_LOCUS10018</name>
</gene>
<evidence type="ECO:0000256" key="5">
    <source>
        <dbReference type="ARBA" id="ARBA00022989"/>
    </source>
</evidence>
<evidence type="ECO:0000313" key="10">
    <source>
        <dbReference type="Proteomes" id="UP001497457"/>
    </source>
</evidence>
<keyword evidence="5 7" id="KW-1133">Transmembrane helix</keyword>
<evidence type="ECO:0000256" key="6">
    <source>
        <dbReference type="ARBA" id="ARBA00023136"/>
    </source>
</evidence>
<evidence type="ECO:0000256" key="8">
    <source>
        <dbReference type="SAM" id="MobiDB-lite"/>
    </source>
</evidence>
<dbReference type="Proteomes" id="UP001497457">
    <property type="component" value="Chromosome 11b"/>
</dbReference>
<accession>A0ABC8W556</accession>
<feature type="transmembrane region" description="Helical" evidence="7">
    <location>
        <begin position="131"/>
        <end position="155"/>
    </location>
</feature>
<dbReference type="PANTHER" id="PTHR19317">
    <property type="entry name" value="PRENYLATED RAB ACCEPTOR 1-RELATED"/>
    <property type="match status" value="1"/>
</dbReference>
<keyword evidence="7" id="KW-0813">Transport</keyword>
<feature type="compositionally biased region" description="Pro residues" evidence="8">
    <location>
        <begin position="13"/>
        <end position="22"/>
    </location>
</feature>
<comment type="similarity">
    <text evidence="3 7">Belongs to the PRA1 family.</text>
</comment>
<reference evidence="9" key="1">
    <citation type="submission" date="2024-10" db="EMBL/GenBank/DDBJ databases">
        <authorList>
            <person name="Ryan C."/>
        </authorList>
    </citation>
    <scope>NUCLEOTIDE SEQUENCE [LARGE SCALE GENOMIC DNA]</scope>
</reference>
<keyword evidence="6 7" id="KW-0472">Membrane</keyword>
<comment type="function">
    <text evidence="1 7">May be involved in both secretory and endocytic intracellular trafficking in the endosomal/prevacuolar compartments.</text>
</comment>
<dbReference type="GO" id="GO:0016192">
    <property type="term" value="P:vesicle-mediated transport"/>
    <property type="evidence" value="ECO:0007669"/>
    <property type="project" value="UniProtKB-ARBA"/>
</dbReference>
<dbReference type="EMBL" id="OZ075121">
    <property type="protein sequence ID" value="CAL4902529.1"/>
    <property type="molecule type" value="Genomic_DNA"/>
</dbReference>
<evidence type="ECO:0000256" key="7">
    <source>
        <dbReference type="RuleBase" id="RU363107"/>
    </source>
</evidence>
<name>A0ABC8W556_9POAL</name>
<dbReference type="Pfam" id="PF03208">
    <property type="entry name" value="PRA1"/>
    <property type="match status" value="1"/>
</dbReference>
<dbReference type="InterPro" id="IPR004895">
    <property type="entry name" value="Prenylated_rab_accept_PRA1"/>
</dbReference>
<proteinExistence type="inferred from homology"/>
<evidence type="ECO:0000313" key="9">
    <source>
        <dbReference type="EMBL" id="CAL4902529.1"/>
    </source>
</evidence>
<protein>
    <recommendedName>
        <fullName evidence="7">PRA1 family protein</fullName>
    </recommendedName>
</protein>
<sequence length="190" mass="20171">MSKYGAIPASSSPTPPAAPPEASPTALDDANTCATCRCRASALPFRPWRELADPRALSVPPGGLAAARRRARANMAYFAANYQLAFLAVVTVSLLWRWGPMSLASVVLCLFFVSGKFFPRIMALMLLQLMVTGAAASVLVSVPVGLLLVVAHAVLHRPDPEDSNDEEAGSVVWRRGMAHTCDAPAPQSTN</sequence>
<evidence type="ECO:0000256" key="4">
    <source>
        <dbReference type="ARBA" id="ARBA00022692"/>
    </source>
</evidence>
<dbReference type="PANTHER" id="PTHR19317:SF10">
    <property type="entry name" value="PRA1 FAMILY PROTEIN"/>
    <property type="match status" value="1"/>
</dbReference>
<keyword evidence="10" id="KW-1185">Reference proteome</keyword>
<evidence type="ECO:0000256" key="2">
    <source>
        <dbReference type="ARBA" id="ARBA00004141"/>
    </source>
</evidence>
<keyword evidence="4 7" id="KW-0812">Transmembrane</keyword>
<comment type="subcellular location">
    <subcellularLocation>
        <location evidence="2 7">Membrane</location>
        <topology evidence="2 7">Multi-pass membrane protein</topology>
    </subcellularLocation>
</comment>
<evidence type="ECO:0000256" key="3">
    <source>
        <dbReference type="ARBA" id="ARBA00006483"/>
    </source>
</evidence>